<organism evidence="2 3">
    <name type="scientific">Saccharothrix mutabilis subsp. mutabilis</name>
    <dbReference type="NCBI Taxonomy" id="66855"/>
    <lineage>
        <taxon>Bacteria</taxon>
        <taxon>Bacillati</taxon>
        <taxon>Actinomycetota</taxon>
        <taxon>Actinomycetes</taxon>
        <taxon>Pseudonocardiales</taxon>
        <taxon>Pseudonocardiaceae</taxon>
        <taxon>Saccharothrix</taxon>
    </lineage>
</organism>
<accession>A0ABN0ULS0</accession>
<keyword evidence="1" id="KW-1133">Transmembrane helix</keyword>
<feature type="transmembrane region" description="Helical" evidence="1">
    <location>
        <begin position="170"/>
        <end position="188"/>
    </location>
</feature>
<feature type="transmembrane region" description="Helical" evidence="1">
    <location>
        <begin position="128"/>
        <end position="150"/>
    </location>
</feature>
<evidence type="ECO:0008006" key="4">
    <source>
        <dbReference type="Google" id="ProtNLM"/>
    </source>
</evidence>
<reference evidence="2 3" key="1">
    <citation type="journal article" date="2019" name="Int. J. Syst. Evol. Microbiol.">
        <title>The Global Catalogue of Microorganisms (GCM) 10K type strain sequencing project: providing services to taxonomists for standard genome sequencing and annotation.</title>
        <authorList>
            <consortium name="The Broad Institute Genomics Platform"/>
            <consortium name="The Broad Institute Genome Sequencing Center for Infectious Disease"/>
            <person name="Wu L."/>
            <person name="Ma J."/>
        </authorList>
    </citation>
    <scope>NUCLEOTIDE SEQUENCE [LARGE SCALE GENOMIC DNA]</scope>
    <source>
        <strain evidence="2 3">JCM 3380</strain>
    </source>
</reference>
<dbReference type="Proteomes" id="UP001500416">
    <property type="component" value="Unassembled WGS sequence"/>
</dbReference>
<dbReference type="RefSeq" id="WP_343938063.1">
    <property type="nucleotide sequence ID" value="NZ_BAAABU010000022.1"/>
</dbReference>
<name>A0ABN0ULS0_9PSEU</name>
<keyword evidence="1" id="KW-0472">Membrane</keyword>
<keyword evidence="3" id="KW-1185">Reference proteome</keyword>
<sequence length="202" mass="22473">MSSLVNPLQPFTRVVRFLWAATAVGFAFGALMTLYQSLTFQLCFTTSRVLSSGPVRPEEYRNVVSTYPTGTRICLAEATWWDQVLGFLGHAPSAFATAGAFLLLVLLLEHATRHGIHTDATADRVRRFGWYLLVALPATTLVEAVARTWLQRRATVVPSYAMDFLTEWDFPWWAVVTGLGMLSLAKIVRTSAAMREELEGTV</sequence>
<keyword evidence="1" id="KW-0812">Transmembrane</keyword>
<evidence type="ECO:0000256" key="1">
    <source>
        <dbReference type="SAM" id="Phobius"/>
    </source>
</evidence>
<feature type="transmembrane region" description="Helical" evidence="1">
    <location>
        <begin position="87"/>
        <end position="108"/>
    </location>
</feature>
<comment type="caution">
    <text evidence="2">The sequence shown here is derived from an EMBL/GenBank/DDBJ whole genome shotgun (WGS) entry which is preliminary data.</text>
</comment>
<evidence type="ECO:0000313" key="2">
    <source>
        <dbReference type="EMBL" id="GAA0254844.1"/>
    </source>
</evidence>
<proteinExistence type="predicted"/>
<gene>
    <name evidence="2" type="ORF">GCM10010492_64550</name>
</gene>
<evidence type="ECO:0000313" key="3">
    <source>
        <dbReference type="Proteomes" id="UP001500416"/>
    </source>
</evidence>
<dbReference type="EMBL" id="BAAABU010000022">
    <property type="protein sequence ID" value="GAA0254844.1"/>
    <property type="molecule type" value="Genomic_DNA"/>
</dbReference>
<protein>
    <recommendedName>
        <fullName evidence="4">DUF2975 domain-containing protein</fullName>
    </recommendedName>
</protein>
<feature type="transmembrane region" description="Helical" evidence="1">
    <location>
        <begin position="17"/>
        <end position="38"/>
    </location>
</feature>